<dbReference type="Pfam" id="PF06167">
    <property type="entry name" value="Peptidase_M90"/>
    <property type="match status" value="1"/>
</dbReference>
<dbReference type="RefSeq" id="WP_132830097.1">
    <property type="nucleotide sequence ID" value="NZ_SMFP01000009.1"/>
</dbReference>
<dbReference type="AlphaFoldDB" id="A0A4R5EPA9"/>
<organism evidence="1 2">
    <name type="scientific">Antarcticimicrobium sediminis</name>
    <dbReference type="NCBI Taxonomy" id="2546227"/>
    <lineage>
        <taxon>Bacteria</taxon>
        <taxon>Pseudomonadati</taxon>
        <taxon>Pseudomonadota</taxon>
        <taxon>Alphaproteobacteria</taxon>
        <taxon>Rhodobacterales</taxon>
        <taxon>Paracoccaceae</taxon>
        <taxon>Antarcticimicrobium</taxon>
    </lineage>
</organism>
<proteinExistence type="predicted"/>
<name>A0A4R5EPA9_9RHOB</name>
<reference evidence="1 2" key="1">
    <citation type="submission" date="2019-03" db="EMBL/GenBank/DDBJ databases">
        <authorList>
            <person name="Zhang S."/>
        </authorList>
    </citation>
    <scope>NUCLEOTIDE SEQUENCE [LARGE SCALE GENOMIC DNA]</scope>
    <source>
        <strain evidence="1 2">S4J41</strain>
    </source>
</reference>
<dbReference type="InterPro" id="IPR010384">
    <property type="entry name" value="MtfA_fam"/>
</dbReference>
<dbReference type="GO" id="GO:0004177">
    <property type="term" value="F:aminopeptidase activity"/>
    <property type="evidence" value="ECO:0007669"/>
    <property type="project" value="TreeGrafter"/>
</dbReference>
<dbReference type="InterPro" id="IPR042252">
    <property type="entry name" value="MtfA_N"/>
</dbReference>
<gene>
    <name evidence="1" type="ORF">E1B25_13785</name>
</gene>
<evidence type="ECO:0000313" key="2">
    <source>
        <dbReference type="Proteomes" id="UP000294662"/>
    </source>
</evidence>
<comment type="caution">
    <text evidence="1">The sequence shown here is derived from an EMBL/GenBank/DDBJ whole genome shotgun (WGS) entry which is preliminary data.</text>
</comment>
<dbReference type="PANTHER" id="PTHR30164">
    <property type="entry name" value="MTFA PEPTIDASE"/>
    <property type="match status" value="1"/>
</dbReference>
<dbReference type="Gene3D" id="1.10.472.150">
    <property type="entry name" value="Glucose-regulated metallo-peptidase M90, N-terminal domain"/>
    <property type="match status" value="1"/>
</dbReference>
<accession>A0A4R5EPA9</accession>
<dbReference type="GO" id="GO:0008237">
    <property type="term" value="F:metallopeptidase activity"/>
    <property type="evidence" value="ECO:0007669"/>
    <property type="project" value="InterPro"/>
</dbReference>
<dbReference type="GO" id="GO:0005829">
    <property type="term" value="C:cytosol"/>
    <property type="evidence" value="ECO:0007669"/>
    <property type="project" value="TreeGrafter"/>
</dbReference>
<evidence type="ECO:0000313" key="1">
    <source>
        <dbReference type="EMBL" id="TDE36585.1"/>
    </source>
</evidence>
<keyword evidence="2" id="KW-1185">Reference proteome</keyword>
<dbReference type="SUPFAM" id="SSF55486">
    <property type="entry name" value="Metalloproteases ('zincins'), catalytic domain"/>
    <property type="match status" value="1"/>
</dbReference>
<dbReference type="Proteomes" id="UP000294662">
    <property type="component" value="Unassembled WGS sequence"/>
</dbReference>
<dbReference type="Gene3D" id="3.40.390.10">
    <property type="entry name" value="Collagenase (Catalytic Domain)"/>
    <property type="match status" value="1"/>
</dbReference>
<protein>
    <submittedName>
        <fullName evidence="1">Zinc-dependent peptidase</fullName>
    </submittedName>
</protein>
<dbReference type="OrthoDB" id="9786424at2"/>
<dbReference type="CDD" id="cd20169">
    <property type="entry name" value="Peptidase_M90_mtfA"/>
    <property type="match status" value="1"/>
</dbReference>
<dbReference type="InterPro" id="IPR024079">
    <property type="entry name" value="MetalloPept_cat_dom_sf"/>
</dbReference>
<dbReference type="PANTHER" id="PTHR30164:SF2">
    <property type="entry name" value="PROTEIN MTFA"/>
    <property type="match status" value="1"/>
</dbReference>
<sequence>MLIFIVLLLLGAGALGFRFWSRRRARARLLASALSADQRGIVETSVPLLRKLPTDLREKLEGKINVFLDQIEFVGCNGLEVTEEMRLSIAAQACLLVANTDTWYENLHTILVYPSAFKSKTKRHNGYVVTEGETVRVGESWPRGPVVLSWADAEHGASDPKDGHNVVFHEFAHQIDDLSGHTDGVPVLNMDQSFAAWERVFVSAFKRHVRNVDNGHKTAFDAYGTVGPEEFFAVAVEVFFERPAFLKHEEAAVYQQLVSLFRLDPSSWA</sequence>
<dbReference type="EMBL" id="SMFP01000009">
    <property type="protein sequence ID" value="TDE36585.1"/>
    <property type="molecule type" value="Genomic_DNA"/>
</dbReference>